<dbReference type="NCBIfam" id="TIGR00268">
    <property type="entry name" value="ATP-dependent sacrificial sulfur transferase LarE"/>
    <property type="match status" value="1"/>
</dbReference>
<dbReference type="AlphaFoldDB" id="A0A154BN68"/>
<sequence>MTTNNALTVQEKGDNLINHIRELGSVAVGFSGGVDSSLLAAAAFKALGDKAIAITAYSETLPEREKQEAQAIAKQIGIKHVLLNISELRSADFVANTKDRCYYCKKERFSAMLAWAKNEGYKWMLDGSNADDTSDYRPGLKAVGELEHVVSPLLEVGMTKAEIREVSKAWNLPTWNKPSMACLSSRVSYGLPVTAERLKQIEQAEDFIRTFCSGQVRVRHHNNLARIEVAPENIALLAQPEVADKINHHLKQLGFTYVTLDLTGYRTGSMNDELK</sequence>
<dbReference type="Pfam" id="PF02540">
    <property type="entry name" value="NAD_synthase"/>
    <property type="match status" value="1"/>
</dbReference>
<evidence type="ECO:0000313" key="3">
    <source>
        <dbReference type="EMBL" id="KYZ74968.1"/>
    </source>
</evidence>
<dbReference type="InterPro" id="IPR014729">
    <property type="entry name" value="Rossmann-like_a/b/a_fold"/>
</dbReference>
<dbReference type="GO" id="GO:0006163">
    <property type="term" value="P:purine nucleotide metabolic process"/>
    <property type="evidence" value="ECO:0007669"/>
    <property type="project" value="UniProtKB-ARBA"/>
</dbReference>
<accession>A0A154BN68</accession>
<dbReference type="PANTHER" id="PTHR43169:SF2">
    <property type="entry name" value="NAD_GMP SYNTHASE DOMAIN-CONTAINING PROTEIN"/>
    <property type="match status" value="1"/>
</dbReference>
<dbReference type="InterPro" id="IPR052188">
    <property type="entry name" value="Ni-pincer_cofactor_biosynth"/>
</dbReference>
<evidence type="ECO:0000256" key="1">
    <source>
        <dbReference type="PIRSR" id="PIRSR006661-1"/>
    </source>
</evidence>
<protein>
    <submittedName>
        <fullName evidence="3">Adenine nucleotide alpha hydrolase</fullName>
    </submittedName>
</protein>
<keyword evidence="4" id="KW-1185">Reference proteome</keyword>
<evidence type="ECO:0000259" key="2">
    <source>
        <dbReference type="Pfam" id="PF02540"/>
    </source>
</evidence>
<dbReference type="Gene3D" id="3.40.50.620">
    <property type="entry name" value="HUPs"/>
    <property type="match status" value="1"/>
</dbReference>
<organism evidence="3 4">
    <name type="scientific">Anaerosporomusa subterranea</name>
    <dbReference type="NCBI Taxonomy" id="1794912"/>
    <lineage>
        <taxon>Bacteria</taxon>
        <taxon>Bacillati</taxon>
        <taxon>Bacillota</taxon>
        <taxon>Negativicutes</taxon>
        <taxon>Acetonemataceae</taxon>
        <taxon>Anaerosporomusa</taxon>
    </lineage>
</organism>
<dbReference type="CDD" id="cd01990">
    <property type="entry name" value="LarE-like"/>
    <property type="match status" value="1"/>
</dbReference>
<dbReference type="InterPro" id="IPR022310">
    <property type="entry name" value="NAD/GMP_synthase"/>
</dbReference>
<name>A0A154BN68_ANASB</name>
<dbReference type="InterPro" id="IPR005232">
    <property type="entry name" value="LarE"/>
</dbReference>
<comment type="caution">
    <text evidence="3">The sequence shown here is derived from an EMBL/GenBank/DDBJ whole genome shotgun (WGS) entry which is preliminary data.</text>
</comment>
<feature type="active site" description="Nucleophile and sulfur donor" evidence="1">
    <location>
        <position position="182"/>
    </location>
</feature>
<gene>
    <name evidence="3" type="ORF">AXX12_15425</name>
</gene>
<proteinExistence type="predicted"/>
<dbReference type="OrthoDB" id="9776919at2"/>
<dbReference type="STRING" id="1794912.AXX12_15425"/>
<feature type="domain" description="NAD/GMP synthase" evidence="2">
    <location>
        <begin position="24"/>
        <end position="91"/>
    </location>
</feature>
<dbReference type="RefSeq" id="WP_066245486.1">
    <property type="nucleotide sequence ID" value="NZ_LSGP01000026.1"/>
</dbReference>
<keyword evidence="3" id="KW-0378">Hydrolase</keyword>
<dbReference type="Proteomes" id="UP000076268">
    <property type="component" value="Unassembled WGS sequence"/>
</dbReference>
<dbReference type="GO" id="GO:0016783">
    <property type="term" value="F:sulfurtransferase activity"/>
    <property type="evidence" value="ECO:0007669"/>
    <property type="project" value="InterPro"/>
</dbReference>
<reference evidence="3 4" key="1">
    <citation type="submission" date="2016-02" db="EMBL/GenBank/DDBJ databases">
        <title>Anaerosporomusa subterraneum gen. nov., sp. nov., a spore-forming obligate anaerobe isolated from saprolite.</title>
        <authorList>
            <person name="Choi J.K."/>
            <person name="Shah M."/>
            <person name="Yee N."/>
        </authorList>
    </citation>
    <scope>NUCLEOTIDE SEQUENCE [LARGE SCALE GENOMIC DNA]</scope>
    <source>
        <strain evidence="3 4">RU4</strain>
    </source>
</reference>
<evidence type="ECO:0000313" key="4">
    <source>
        <dbReference type="Proteomes" id="UP000076268"/>
    </source>
</evidence>
<dbReference type="EMBL" id="LSGP01000026">
    <property type="protein sequence ID" value="KYZ74968.1"/>
    <property type="molecule type" value="Genomic_DNA"/>
</dbReference>
<dbReference type="SUPFAM" id="SSF52402">
    <property type="entry name" value="Adenine nucleotide alpha hydrolases-like"/>
    <property type="match status" value="1"/>
</dbReference>
<dbReference type="PIRSF" id="PIRSF006661">
    <property type="entry name" value="PP-lp_UCP006661"/>
    <property type="match status" value="1"/>
</dbReference>
<dbReference type="GO" id="GO:0016787">
    <property type="term" value="F:hydrolase activity"/>
    <property type="evidence" value="ECO:0007669"/>
    <property type="project" value="UniProtKB-KW"/>
</dbReference>
<dbReference type="PANTHER" id="PTHR43169">
    <property type="entry name" value="EXSB FAMILY PROTEIN"/>
    <property type="match status" value="1"/>
</dbReference>